<evidence type="ECO:0000313" key="3">
    <source>
        <dbReference type="Proteomes" id="UP000281553"/>
    </source>
</evidence>
<feature type="compositionally biased region" description="Polar residues" evidence="1">
    <location>
        <begin position="107"/>
        <end position="117"/>
    </location>
</feature>
<proteinExistence type="predicted"/>
<name>A0A3P7M5D9_DIBLA</name>
<evidence type="ECO:0000313" key="2">
    <source>
        <dbReference type="EMBL" id="VDN17528.1"/>
    </source>
</evidence>
<gene>
    <name evidence="2" type="ORF">DILT_LOCUS12951</name>
</gene>
<dbReference type="AlphaFoldDB" id="A0A3P7M5D9"/>
<keyword evidence="3" id="KW-1185">Reference proteome</keyword>
<organism evidence="2 3">
    <name type="scientific">Dibothriocephalus latus</name>
    <name type="common">Fish tapeworm</name>
    <name type="synonym">Diphyllobothrium latum</name>
    <dbReference type="NCBI Taxonomy" id="60516"/>
    <lineage>
        <taxon>Eukaryota</taxon>
        <taxon>Metazoa</taxon>
        <taxon>Spiralia</taxon>
        <taxon>Lophotrochozoa</taxon>
        <taxon>Platyhelminthes</taxon>
        <taxon>Cestoda</taxon>
        <taxon>Eucestoda</taxon>
        <taxon>Diphyllobothriidea</taxon>
        <taxon>Diphyllobothriidae</taxon>
        <taxon>Dibothriocephalus</taxon>
    </lineage>
</organism>
<sequence length="143" mass="14874">MVYAVSPEPPSPCAQEKEEFEPEAPVHSEAEVLISSTDQLLQKSPPAGKHTNTAHSTSDLDSVEQLDDGESSTEALLTAAQPAAKAEEVVGPAVGGGEPSEPPPADSANTSGATQDETLPDWLVGEIEESNKRTETTKPAPSD</sequence>
<feature type="compositionally biased region" description="Low complexity" evidence="1">
    <location>
        <begin position="73"/>
        <end position="92"/>
    </location>
</feature>
<feature type="region of interest" description="Disordered" evidence="1">
    <location>
        <begin position="1"/>
        <end position="143"/>
    </location>
</feature>
<feature type="compositionally biased region" description="Acidic residues" evidence="1">
    <location>
        <begin position="61"/>
        <end position="71"/>
    </location>
</feature>
<protein>
    <submittedName>
        <fullName evidence="2">Uncharacterized protein</fullName>
    </submittedName>
</protein>
<feature type="compositionally biased region" description="Polar residues" evidence="1">
    <location>
        <begin position="50"/>
        <end position="60"/>
    </location>
</feature>
<dbReference type="Proteomes" id="UP000281553">
    <property type="component" value="Unassembled WGS sequence"/>
</dbReference>
<accession>A0A3P7M5D9</accession>
<evidence type="ECO:0000256" key="1">
    <source>
        <dbReference type="SAM" id="MobiDB-lite"/>
    </source>
</evidence>
<dbReference type="EMBL" id="UYRU01068281">
    <property type="protein sequence ID" value="VDN17528.1"/>
    <property type="molecule type" value="Genomic_DNA"/>
</dbReference>
<reference evidence="2 3" key="1">
    <citation type="submission" date="2018-11" db="EMBL/GenBank/DDBJ databases">
        <authorList>
            <consortium name="Pathogen Informatics"/>
        </authorList>
    </citation>
    <scope>NUCLEOTIDE SEQUENCE [LARGE SCALE GENOMIC DNA]</scope>
</reference>